<dbReference type="Proteomes" id="UP000728032">
    <property type="component" value="Unassembled WGS sequence"/>
</dbReference>
<dbReference type="SUPFAM" id="SSF52091">
    <property type="entry name" value="SpoIIaa-like"/>
    <property type="match status" value="1"/>
</dbReference>
<feature type="non-terminal residue" evidence="2">
    <location>
        <position position="216"/>
    </location>
</feature>
<accession>A0A7R9LFW0</accession>
<feature type="domain" description="STAS" evidence="1">
    <location>
        <begin position="8"/>
        <end position="171"/>
    </location>
</feature>
<dbReference type="InterPro" id="IPR036513">
    <property type="entry name" value="STAS_dom_sf"/>
</dbReference>
<dbReference type="InterPro" id="IPR002645">
    <property type="entry name" value="STAS_dom"/>
</dbReference>
<sequence>DVYVPLKKYASAHEVNAIKIYQFCGPLHFANVEYFKKGLTYRTKISVNEVVEKRRKQLKAQNRRNDELKNTSKICGKFQRMRTFSRESPQLPVEEDLPTHIIIDCGMFSYIDTTGVTALKTTVQEYESIGIKTFLASCAAHVVKMLEKDGFYKEVPPHHVYITIHDAVHHAMEEQKGVFEQFVAIDGMGGQEVNHSDEAIKQEPLEYPLNMDLNQE</sequence>
<dbReference type="PANTHER" id="PTHR11814">
    <property type="entry name" value="SULFATE TRANSPORTER"/>
    <property type="match status" value="1"/>
</dbReference>
<reference evidence="2" key="1">
    <citation type="submission" date="2020-11" db="EMBL/GenBank/DDBJ databases">
        <authorList>
            <person name="Tran Van P."/>
        </authorList>
    </citation>
    <scope>NUCLEOTIDE SEQUENCE</scope>
</reference>
<dbReference type="PROSITE" id="PS50801">
    <property type="entry name" value="STAS"/>
    <property type="match status" value="1"/>
</dbReference>
<dbReference type="GO" id="GO:0055085">
    <property type="term" value="P:transmembrane transport"/>
    <property type="evidence" value="ECO:0007669"/>
    <property type="project" value="InterPro"/>
</dbReference>
<evidence type="ECO:0000313" key="3">
    <source>
        <dbReference type="Proteomes" id="UP000728032"/>
    </source>
</evidence>
<keyword evidence="3" id="KW-1185">Reference proteome</keyword>
<dbReference type="GO" id="GO:0016020">
    <property type="term" value="C:membrane"/>
    <property type="evidence" value="ECO:0007669"/>
    <property type="project" value="InterPro"/>
</dbReference>
<dbReference type="Gene3D" id="3.30.750.24">
    <property type="entry name" value="STAS domain"/>
    <property type="match status" value="1"/>
</dbReference>
<dbReference type="AlphaFoldDB" id="A0A7R9LFW0"/>
<dbReference type="Pfam" id="PF01740">
    <property type="entry name" value="STAS"/>
    <property type="match status" value="1"/>
</dbReference>
<name>A0A7R9LFW0_9ACAR</name>
<proteinExistence type="predicted"/>
<organism evidence="2">
    <name type="scientific">Oppiella nova</name>
    <dbReference type="NCBI Taxonomy" id="334625"/>
    <lineage>
        <taxon>Eukaryota</taxon>
        <taxon>Metazoa</taxon>
        <taxon>Ecdysozoa</taxon>
        <taxon>Arthropoda</taxon>
        <taxon>Chelicerata</taxon>
        <taxon>Arachnida</taxon>
        <taxon>Acari</taxon>
        <taxon>Acariformes</taxon>
        <taxon>Sarcoptiformes</taxon>
        <taxon>Oribatida</taxon>
        <taxon>Brachypylina</taxon>
        <taxon>Oppioidea</taxon>
        <taxon>Oppiidae</taxon>
        <taxon>Oppiella</taxon>
    </lineage>
</organism>
<dbReference type="EMBL" id="CAJPVJ010000729">
    <property type="protein sequence ID" value="CAG2163258.1"/>
    <property type="molecule type" value="Genomic_DNA"/>
</dbReference>
<dbReference type="InterPro" id="IPR001902">
    <property type="entry name" value="SLC26A/SulP_fam"/>
</dbReference>
<gene>
    <name evidence="2" type="ORF">ONB1V03_LOCUS2842</name>
</gene>
<dbReference type="OrthoDB" id="7365796at2759"/>
<dbReference type="CDD" id="cd07042">
    <property type="entry name" value="STAS_SulP_like_sulfate_transporter"/>
    <property type="match status" value="1"/>
</dbReference>
<evidence type="ECO:0000259" key="1">
    <source>
        <dbReference type="PROSITE" id="PS50801"/>
    </source>
</evidence>
<protein>
    <recommendedName>
        <fullName evidence="1">STAS domain-containing protein</fullName>
    </recommendedName>
</protein>
<dbReference type="EMBL" id="OC915554">
    <property type="protein sequence ID" value="CAD7640946.1"/>
    <property type="molecule type" value="Genomic_DNA"/>
</dbReference>
<evidence type="ECO:0000313" key="2">
    <source>
        <dbReference type="EMBL" id="CAD7640946.1"/>
    </source>
</evidence>